<dbReference type="InterPro" id="IPR036390">
    <property type="entry name" value="WH_DNA-bd_sf"/>
</dbReference>
<dbReference type="PROSITE" id="PS50931">
    <property type="entry name" value="HTH_LYSR"/>
    <property type="match status" value="1"/>
</dbReference>
<name>A0A1C3UQ74_9BRAD</name>
<reference evidence="9" key="1">
    <citation type="submission" date="2016-08" db="EMBL/GenBank/DDBJ databases">
        <authorList>
            <person name="Varghese N."/>
            <person name="Submissions Spin"/>
        </authorList>
    </citation>
    <scope>NUCLEOTIDE SEQUENCE [LARGE SCALE GENOMIC DNA]</scope>
    <source>
        <strain evidence="9">ERR11</strain>
    </source>
</reference>
<dbReference type="Gene3D" id="1.10.10.10">
    <property type="entry name" value="Winged helix-like DNA-binding domain superfamily/Winged helix DNA-binding domain"/>
    <property type="match status" value="1"/>
</dbReference>
<feature type="compositionally biased region" description="Low complexity" evidence="6">
    <location>
        <begin position="328"/>
        <end position="346"/>
    </location>
</feature>
<organism evidence="8 9">
    <name type="scientific">Bradyrhizobium shewense</name>
    <dbReference type="NCBI Taxonomy" id="1761772"/>
    <lineage>
        <taxon>Bacteria</taxon>
        <taxon>Pseudomonadati</taxon>
        <taxon>Pseudomonadota</taxon>
        <taxon>Alphaproteobacteria</taxon>
        <taxon>Hyphomicrobiales</taxon>
        <taxon>Nitrobacteraceae</taxon>
        <taxon>Bradyrhizobium</taxon>
    </lineage>
</organism>
<evidence type="ECO:0000259" key="7">
    <source>
        <dbReference type="PROSITE" id="PS50931"/>
    </source>
</evidence>
<proteinExistence type="inferred from homology"/>
<gene>
    <name evidence="8" type="ORF">GA0061098_1002277</name>
</gene>
<dbReference type="RefSeq" id="WP_091955223.1">
    <property type="nucleotide sequence ID" value="NZ_FMAI01000002.1"/>
</dbReference>
<dbReference type="PANTHER" id="PTHR30346:SF28">
    <property type="entry name" value="HTH-TYPE TRANSCRIPTIONAL REGULATOR CYNR"/>
    <property type="match status" value="1"/>
</dbReference>
<keyword evidence="3" id="KW-0805">Transcription regulation</keyword>
<evidence type="ECO:0000256" key="6">
    <source>
        <dbReference type="SAM" id="MobiDB-lite"/>
    </source>
</evidence>
<dbReference type="AlphaFoldDB" id="A0A1C3UQ74"/>
<dbReference type="GO" id="GO:0003677">
    <property type="term" value="F:DNA binding"/>
    <property type="evidence" value="ECO:0007669"/>
    <property type="project" value="UniProtKB-KW"/>
</dbReference>
<dbReference type="Gene3D" id="3.40.190.10">
    <property type="entry name" value="Periplasmic binding protein-like II"/>
    <property type="match status" value="2"/>
</dbReference>
<dbReference type="Pfam" id="PF00126">
    <property type="entry name" value="HTH_1"/>
    <property type="match status" value="1"/>
</dbReference>
<dbReference type="GO" id="GO:0003700">
    <property type="term" value="F:DNA-binding transcription factor activity"/>
    <property type="evidence" value="ECO:0007669"/>
    <property type="project" value="InterPro"/>
</dbReference>
<evidence type="ECO:0000256" key="5">
    <source>
        <dbReference type="ARBA" id="ARBA00023163"/>
    </source>
</evidence>
<keyword evidence="4 8" id="KW-0238">DNA-binding</keyword>
<evidence type="ECO:0000256" key="1">
    <source>
        <dbReference type="ARBA" id="ARBA00003502"/>
    </source>
</evidence>
<feature type="region of interest" description="Disordered" evidence="6">
    <location>
        <begin position="323"/>
        <end position="346"/>
    </location>
</feature>
<dbReference type="Proteomes" id="UP000199184">
    <property type="component" value="Unassembled WGS sequence"/>
</dbReference>
<dbReference type="InterPro" id="IPR036388">
    <property type="entry name" value="WH-like_DNA-bd_sf"/>
</dbReference>
<evidence type="ECO:0000256" key="3">
    <source>
        <dbReference type="ARBA" id="ARBA00023015"/>
    </source>
</evidence>
<dbReference type="EMBL" id="FMAI01000002">
    <property type="protein sequence ID" value="SCB17564.1"/>
    <property type="molecule type" value="Genomic_DNA"/>
</dbReference>
<protein>
    <submittedName>
        <fullName evidence="8">DNA-binding transcriptional regulator, LysR family</fullName>
    </submittedName>
</protein>
<dbReference type="PANTHER" id="PTHR30346">
    <property type="entry name" value="TRANSCRIPTIONAL DUAL REGULATOR HCAR-RELATED"/>
    <property type="match status" value="1"/>
</dbReference>
<dbReference type="CDD" id="cd05466">
    <property type="entry name" value="PBP2_LTTR_substrate"/>
    <property type="match status" value="1"/>
</dbReference>
<dbReference type="InterPro" id="IPR005119">
    <property type="entry name" value="LysR_subst-bd"/>
</dbReference>
<dbReference type="PRINTS" id="PR00039">
    <property type="entry name" value="HTHLYSR"/>
</dbReference>
<accession>A0A1C3UQ74</accession>
<dbReference type="Pfam" id="PF03466">
    <property type="entry name" value="LysR_substrate"/>
    <property type="match status" value="1"/>
</dbReference>
<comment type="function">
    <text evidence="1">NodD regulates the expression of the nodABCFE genes which encode other nodulation proteins. NodD is also a negative regulator of its own expression. Binds flavonoids as inducers.</text>
</comment>
<dbReference type="InterPro" id="IPR000847">
    <property type="entry name" value="LysR_HTH_N"/>
</dbReference>
<evidence type="ECO:0000256" key="2">
    <source>
        <dbReference type="ARBA" id="ARBA00009437"/>
    </source>
</evidence>
<evidence type="ECO:0000256" key="4">
    <source>
        <dbReference type="ARBA" id="ARBA00023125"/>
    </source>
</evidence>
<dbReference type="SUPFAM" id="SSF46785">
    <property type="entry name" value="Winged helix' DNA-binding domain"/>
    <property type="match status" value="1"/>
</dbReference>
<keyword evidence="9" id="KW-1185">Reference proteome</keyword>
<feature type="domain" description="HTH lysR-type" evidence="7">
    <location>
        <begin position="3"/>
        <end position="60"/>
    </location>
</feature>
<evidence type="ECO:0000313" key="9">
    <source>
        <dbReference type="Proteomes" id="UP000199184"/>
    </source>
</evidence>
<evidence type="ECO:0000313" key="8">
    <source>
        <dbReference type="EMBL" id="SCB17564.1"/>
    </source>
</evidence>
<keyword evidence="5" id="KW-0804">Transcription</keyword>
<dbReference type="GO" id="GO:0032993">
    <property type="term" value="C:protein-DNA complex"/>
    <property type="evidence" value="ECO:0007669"/>
    <property type="project" value="TreeGrafter"/>
</dbReference>
<dbReference type="SUPFAM" id="SSF53850">
    <property type="entry name" value="Periplasmic binding protein-like II"/>
    <property type="match status" value="1"/>
</dbReference>
<comment type="similarity">
    <text evidence="2">Belongs to the LysR transcriptional regulatory family.</text>
</comment>
<sequence length="346" mass="37999">MQLQLYQVRYFLALARTLNFTRAAEQCNVTQPALTKAVQKLEQELGGALIHRERHLTQLTELGKMILPTLEKIFAAAEAVRLQARGYQKKTIAPLKIGLVPSVSAALITELLLELARIIPDLRVDLREADANGLVAMLLDGEINAALVGDAIELPERIDRWRLFEERCVLILSRKHPMAGQTVILLQDLHELVFLERVGCDVADRFKQACFADHPGPKVVHRSDQERHLQQMAFAGFGAILAPEHAPRLPSLAAIPIEGDPVRREVQLLAVAGRQYSPALDAFIKVARVRDWTSALDKFRCASAPASNKDNVRKADAQGAGSLIKITGPGPASSCPSLSPASSRRC</sequence>